<gene>
    <name evidence="2" type="ORF">EJ03DRAFT_139328</name>
</gene>
<evidence type="ECO:0000313" key="2">
    <source>
        <dbReference type="EMBL" id="KAF2767905.1"/>
    </source>
</evidence>
<name>A0A6G1L4Z5_9PEZI</name>
<dbReference type="EMBL" id="ML995850">
    <property type="protein sequence ID" value="KAF2767905.1"/>
    <property type="molecule type" value="Genomic_DNA"/>
</dbReference>
<dbReference type="Proteomes" id="UP000799436">
    <property type="component" value="Unassembled WGS sequence"/>
</dbReference>
<keyword evidence="3" id="KW-1185">Reference proteome</keyword>
<dbReference type="InterPro" id="IPR042266">
    <property type="entry name" value="PPPDE_sf"/>
</dbReference>
<organism evidence="2 3">
    <name type="scientific">Teratosphaeria nubilosa</name>
    <dbReference type="NCBI Taxonomy" id="161662"/>
    <lineage>
        <taxon>Eukaryota</taxon>
        <taxon>Fungi</taxon>
        <taxon>Dikarya</taxon>
        <taxon>Ascomycota</taxon>
        <taxon>Pezizomycotina</taxon>
        <taxon>Dothideomycetes</taxon>
        <taxon>Dothideomycetidae</taxon>
        <taxon>Mycosphaerellales</taxon>
        <taxon>Teratosphaeriaceae</taxon>
        <taxon>Teratosphaeria</taxon>
    </lineage>
</organism>
<feature type="compositionally biased region" description="Polar residues" evidence="1">
    <location>
        <begin position="165"/>
        <end position="177"/>
    </location>
</feature>
<evidence type="ECO:0000313" key="3">
    <source>
        <dbReference type="Proteomes" id="UP000799436"/>
    </source>
</evidence>
<dbReference type="Gene3D" id="3.90.1720.30">
    <property type="entry name" value="PPPDE domains"/>
    <property type="match status" value="1"/>
</dbReference>
<dbReference type="OrthoDB" id="3625606at2759"/>
<evidence type="ECO:0000256" key="1">
    <source>
        <dbReference type="SAM" id="MobiDB-lite"/>
    </source>
</evidence>
<dbReference type="AlphaFoldDB" id="A0A6G1L4Z5"/>
<proteinExistence type="predicted"/>
<sequence>MYLPNTINLLIYSTHHENAPHLDAPLIEHNAARHLRPIILKMRKVRGKTSWLLRRYGHFFGAPKNDPEGVAHRALRVDPYVYALTREEGLLGQRLQGELIWPSTIAERVVGWTDLSDEEVRVESLKTQAFVRSRNGGKYHIRHNNCQSFIADLLQRLAGQDQVADASSTNSARSTDTGGEASSLVASQTAASSLSDTDTLISHSLDRASLNVAKVAKIVLGKVDAAKGEESSATKRPQLVVTTTEVRCAALEVPA</sequence>
<protein>
    <submittedName>
        <fullName evidence="2">Uncharacterized protein</fullName>
    </submittedName>
</protein>
<accession>A0A6G1L4Z5</accession>
<reference evidence="2" key="1">
    <citation type="journal article" date="2020" name="Stud. Mycol.">
        <title>101 Dothideomycetes genomes: a test case for predicting lifestyles and emergence of pathogens.</title>
        <authorList>
            <person name="Haridas S."/>
            <person name="Albert R."/>
            <person name="Binder M."/>
            <person name="Bloem J."/>
            <person name="Labutti K."/>
            <person name="Salamov A."/>
            <person name="Andreopoulos B."/>
            <person name="Baker S."/>
            <person name="Barry K."/>
            <person name="Bills G."/>
            <person name="Bluhm B."/>
            <person name="Cannon C."/>
            <person name="Castanera R."/>
            <person name="Culley D."/>
            <person name="Daum C."/>
            <person name="Ezra D."/>
            <person name="Gonzalez J."/>
            <person name="Henrissat B."/>
            <person name="Kuo A."/>
            <person name="Liang C."/>
            <person name="Lipzen A."/>
            <person name="Lutzoni F."/>
            <person name="Magnuson J."/>
            <person name="Mondo S."/>
            <person name="Nolan M."/>
            <person name="Ohm R."/>
            <person name="Pangilinan J."/>
            <person name="Park H.-J."/>
            <person name="Ramirez L."/>
            <person name="Alfaro M."/>
            <person name="Sun H."/>
            <person name="Tritt A."/>
            <person name="Yoshinaga Y."/>
            <person name="Zwiers L.-H."/>
            <person name="Turgeon B."/>
            <person name="Goodwin S."/>
            <person name="Spatafora J."/>
            <person name="Crous P."/>
            <person name="Grigoriev I."/>
        </authorList>
    </citation>
    <scope>NUCLEOTIDE SEQUENCE</scope>
    <source>
        <strain evidence="2">CBS 116005</strain>
    </source>
</reference>
<feature type="region of interest" description="Disordered" evidence="1">
    <location>
        <begin position="165"/>
        <end position="184"/>
    </location>
</feature>